<reference evidence="8 9" key="1">
    <citation type="journal article" date="2015" name="Genome Announc.">
        <title>Expanding the biotechnology potential of lactobacilli through comparative genomics of 213 strains and associated genera.</title>
        <authorList>
            <person name="Sun Z."/>
            <person name="Harris H.M."/>
            <person name="McCann A."/>
            <person name="Guo C."/>
            <person name="Argimon S."/>
            <person name="Zhang W."/>
            <person name="Yang X."/>
            <person name="Jeffery I.B."/>
            <person name="Cooney J.C."/>
            <person name="Kagawa T.F."/>
            <person name="Liu W."/>
            <person name="Song Y."/>
            <person name="Salvetti E."/>
            <person name="Wrobel A."/>
            <person name="Rasinkangas P."/>
            <person name="Parkhill J."/>
            <person name="Rea M.C."/>
            <person name="O'Sullivan O."/>
            <person name="Ritari J."/>
            <person name="Douillard F.P."/>
            <person name="Paul Ross R."/>
            <person name="Yang R."/>
            <person name="Briner A.E."/>
            <person name="Felis G.E."/>
            <person name="de Vos W.M."/>
            <person name="Barrangou R."/>
            <person name="Klaenhammer T.R."/>
            <person name="Caufield P.W."/>
            <person name="Cui Y."/>
            <person name="Zhang H."/>
            <person name="O'Toole P.W."/>
        </authorList>
    </citation>
    <scope>NUCLEOTIDE SEQUENCE [LARGE SCALE GENOMIC DNA]</scope>
    <source>
        <strain evidence="8 9">DSM 20190</strain>
    </source>
</reference>
<dbReference type="Gene3D" id="2.70.70.10">
    <property type="entry name" value="Glucose Permease (Domain IIA)"/>
    <property type="match status" value="1"/>
</dbReference>
<dbReference type="AlphaFoldDB" id="A0A0R2FVJ6"/>
<keyword evidence="4" id="KW-0808">Transferase</keyword>
<dbReference type="InterPro" id="IPR050890">
    <property type="entry name" value="PTS_EIIA_component"/>
</dbReference>
<dbReference type="PROSITE" id="PS51093">
    <property type="entry name" value="PTS_EIIA_TYPE_1"/>
    <property type="match status" value="1"/>
</dbReference>
<comment type="caution">
    <text evidence="8">The sequence shown here is derived from an EMBL/GenBank/DDBJ whole genome shotgun (WGS) entry which is preliminary data.</text>
</comment>
<gene>
    <name evidence="8" type="ORF">IV68_GL000704</name>
</gene>
<keyword evidence="6" id="KW-0418">Kinase</keyword>
<evidence type="ECO:0000256" key="2">
    <source>
        <dbReference type="ARBA" id="ARBA00022448"/>
    </source>
</evidence>
<evidence type="ECO:0000256" key="4">
    <source>
        <dbReference type="ARBA" id="ARBA00022679"/>
    </source>
</evidence>
<keyword evidence="9" id="KW-1185">Reference proteome</keyword>
<organism evidence="8 9">
    <name type="scientific">Weissella halotolerans DSM 20190</name>
    <dbReference type="NCBI Taxonomy" id="1123500"/>
    <lineage>
        <taxon>Bacteria</taxon>
        <taxon>Bacillati</taxon>
        <taxon>Bacillota</taxon>
        <taxon>Bacilli</taxon>
        <taxon>Lactobacillales</taxon>
        <taxon>Lactobacillaceae</taxon>
        <taxon>Weissella</taxon>
    </lineage>
</organism>
<comment type="subcellular location">
    <subcellularLocation>
        <location evidence="1">Cytoplasm</location>
    </subcellularLocation>
</comment>
<sequence>MAFLLTNAFAMPKAVTTRTDKHVLPEPVVMVQTEVEDNVVYAPVDGQAMPLAKLPDPVFSSGMMGQGPAIEPAKDGVLNVLAPQQGHISLVADTGHAYGLITDQGIELLLHIGIDTVNLKGKGFTTAVTVGQEVSQGTVLGTVDIAQIKAAGLNPAIMTIVTNTPDFDHIEVTGQTKLAAGDPMLTLQKAIFKKENDN</sequence>
<evidence type="ECO:0000313" key="8">
    <source>
        <dbReference type="EMBL" id="KRN32353.1"/>
    </source>
</evidence>
<evidence type="ECO:0000256" key="1">
    <source>
        <dbReference type="ARBA" id="ARBA00004496"/>
    </source>
</evidence>
<dbReference type="PATRIC" id="fig|1123500.6.peg.708"/>
<evidence type="ECO:0000256" key="5">
    <source>
        <dbReference type="ARBA" id="ARBA00022683"/>
    </source>
</evidence>
<dbReference type="Proteomes" id="UP000051296">
    <property type="component" value="Unassembled WGS sequence"/>
</dbReference>
<keyword evidence="5" id="KW-0598">Phosphotransferase system</keyword>
<dbReference type="Pfam" id="PF00358">
    <property type="entry name" value="PTS_EIIA_1"/>
    <property type="match status" value="1"/>
</dbReference>
<dbReference type="PROSITE" id="PS00371">
    <property type="entry name" value="PTS_EIIA_TYPE_1_HIS"/>
    <property type="match status" value="1"/>
</dbReference>
<evidence type="ECO:0000256" key="3">
    <source>
        <dbReference type="ARBA" id="ARBA00022597"/>
    </source>
</evidence>
<name>A0A0R2FVJ6_9LACO</name>
<dbReference type="PANTHER" id="PTHR45008">
    <property type="entry name" value="PTS SYSTEM GLUCOSE-SPECIFIC EIIA COMPONENT"/>
    <property type="match status" value="1"/>
</dbReference>
<dbReference type="GO" id="GO:0016301">
    <property type="term" value="F:kinase activity"/>
    <property type="evidence" value="ECO:0007669"/>
    <property type="project" value="UniProtKB-KW"/>
</dbReference>
<dbReference type="InterPro" id="IPR001127">
    <property type="entry name" value="PTS_EIIA_1_perm"/>
</dbReference>
<proteinExistence type="predicted"/>
<dbReference type="STRING" id="1123500.GCA_000420365_00725"/>
<dbReference type="EMBL" id="JQAX01000002">
    <property type="protein sequence ID" value="KRN32353.1"/>
    <property type="molecule type" value="Genomic_DNA"/>
</dbReference>
<dbReference type="NCBIfam" id="TIGR00830">
    <property type="entry name" value="PTBA"/>
    <property type="match status" value="1"/>
</dbReference>
<evidence type="ECO:0000313" key="9">
    <source>
        <dbReference type="Proteomes" id="UP000051296"/>
    </source>
</evidence>
<keyword evidence="3" id="KW-0762">Sugar transport</keyword>
<dbReference type="FunCoup" id="A0A0R2FVJ6">
    <property type="interactions" value="43"/>
</dbReference>
<dbReference type="InParanoid" id="A0A0R2FVJ6"/>
<dbReference type="GO" id="GO:0009401">
    <property type="term" value="P:phosphoenolpyruvate-dependent sugar phosphotransferase system"/>
    <property type="evidence" value="ECO:0007669"/>
    <property type="project" value="UniProtKB-KW"/>
</dbReference>
<dbReference type="eggNOG" id="COG2190">
    <property type="taxonomic scope" value="Bacteria"/>
</dbReference>
<keyword evidence="2" id="KW-0813">Transport</keyword>
<dbReference type="InterPro" id="IPR011055">
    <property type="entry name" value="Dup_hybrid_motif"/>
</dbReference>
<feature type="domain" description="PTS EIIA type-1" evidence="7">
    <location>
        <begin position="56"/>
        <end position="163"/>
    </location>
</feature>
<protein>
    <submittedName>
        <fullName evidence="8">Sucrose PTS, EIIBCA</fullName>
    </submittedName>
</protein>
<dbReference type="PANTHER" id="PTHR45008:SF1">
    <property type="entry name" value="PTS SYSTEM GLUCOSE-SPECIFIC EIIA COMPONENT"/>
    <property type="match status" value="1"/>
</dbReference>
<dbReference type="GO" id="GO:0005737">
    <property type="term" value="C:cytoplasm"/>
    <property type="evidence" value="ECO:0007669"/>
    <property type="project" value="UniProtKB-SubCell"/>
</dbReference>
<accession>A0A0R2FVJ6</accession>
<evidence type="ECO:0000256" key="6">
    <source>
        <dbReference type="ARBA" id="ARBA00022777"/>
    </source>
</evidence>
<evidence type="ECO:0000259" key="7">
    <source>
        <dbReference type="PROSITE" id="PS51093"/>
    </source>
</evidence>
<dbReference type="SUPFAM" id="SSF51261">
    <property type="entry name" value="Duplicated hybrid motif"/>
    <property type="match status" value="1"/>
</dbReference>